<dbReference type="Pfam" id="PF00440">
    <property type="entry name" value="TetR_N"/>
    <property type="match status" value="1"/>
</dbReference>
<evidence type="ECO:0000256" key="2">
    <source>
        <dbReference type="PROSITE-ProRule" id="PRU00335"/>
    </source>
</evidence>
<proteinExistence type="predicted"/>
<dbReference type="PROSITE" id="PS50977">
    <property type="entry name" value="HTH_TETR_2"/>
    <property type="match status" value="1"/>
</dbReference>
<reference evidence="5" key="1">
    <citation type="journal article" date="2019" name="Int. J. Syst. Evol. Microbiol.">
        <title>The Global Catalogue of Microorganisms (GCM) 10K type strain sequencing project: providing services to taxonomists for standard genome sequencing and annotation.</title>
        <authorList>
            <consortium name="The Broad Institute Genomics Platform"/>
            <consortium name="The Broad Institute Genome Sequencing Center for Infectious Disease"/>
            <person name="Wu L."/>
            <person name="Ma J."/>
        </authorList>
    </citation>
    <scope>NUCLEOTIDE SEQUENCE [LARGE SCALE GENOMIC DNA]</scope>
    <source>
        <strain evidence="5">CCUG 57113</strain>
    </source>
</reference>
<protein>
    <submittedName>
        <fullName evidence="4">TetR/AcrR family transcriptional regulator</fullName>
    </submittedName>
</protein>
<name>A0ABW0M0Y6_9BACL</name>
<dbReference type="Pfam" id="PF14278">
    <property type="entry name" value="TetR_C_8"/>
    <property type="match status" value="1"/>
</dbReference>
<dbReference type="Gene3D" id="1.10.357.10">
    <property type="entry name" value="Tetracycline Repressor, domain 2"/>
    <property type="match status" value="1"/>
</dbReference>
<dbReference type="InterPro" id="IPR009057">
    <property type="entry name" value="Homeodomain-like_sf"/>
</dbReference>
<evidence type="ECO:0000313" key="5">
    <source>
        <dbReference type="Proteomes" id="UP001596105"/>
    </source>
</evidence>
<dbReference type="InterPro" id="IPR050624">
    <property type="entry name" value="HTH-type_Tx_Regulator"/>
</dbReference>
<keyword evidence="5" id="KW-1185">Reference proteome</keyword>
<dbReference type="InterPro" id="IPR001647">
    <property type="entry name" value="HTH_TetR"/>
</dbReference>
<dbReference type="EMBL" id="JBHSMH010000066">
    <property type="protein sequence ID" value="MFC5470476.1"/>
    <property type="molecule type" value="Genomic_DNA"/>
</dbReference>
<dbReference type="Proteomes" id="UP001596105">
    <property type="component" value="Unassembled WGS sequence"/>
</dbReference>
<comment type="caution">
    <text evidence="4">The sequence shown here is derived from an EMBL/GenBank/DDBJ whole genome shotgun (WGS) entry which is preliminary data.</text>
</comment>
<gene>
    <name evidence="4" type="ORF">ACFPPD_17420</name>
</gene>
<evidence type="ECO:0000259" key="3">
    <source>
        <dbReference type="PROSITE" id="PS50977"/>
    </source>
</evidence>
<feature type="domain" description="HTH tetR-type" evidence="3">
    <location>
        <begin position="9"/>
        <end position="69"/>
    </location>
</feature>
<evidence type="ECO:0000256" key="1">
    <source>
        <dbReference type="ARBA" id="ARBA00023125"/>
    </source>
</evidence>
<sequence length="193" mass="21993">MNDYDNNGMNARGYIIQAFLELLAIGPFEKITVHAIVRKAGVSRSTFYLHFLDKYDLMDRLTDRITGELEGLYGGELDEERLIRMSLDSQQHTYPAAIAICEHIRAYRHFYKSRLKDNAFATKLAAILRSRLQPIYRDETHATFAAYGTVGFFDRWLDEGLKGTCAEVALRLTGVAMSTLPAYRNEDEVPNDS</sequence>
<dbReference type="InterPro" id="IPR039532">
    <property type="entry name" value="TetR_C_Firmicutes"/>
</dbReference>
<organism evidence="4 5">
    <name type="scientific">Cohnella suwonensis</name>
    <dbReference type="NCBI Taxonomy" id="696072"/>
    <lineage>
        <taxon>Bacteria</taxon>
        <taxon>Bacillati</taxon>
        <taxon>Bacillota</taxon>
        <taxon>Bacilli</taxon>
        <taxon>Bacillales</taxon>
        <taxon>Paenibacillaceae</taxon>
        <taxon>Cohnella</taxon>
    </lineage>
</organism>
<accession>A0ABW0M0Y6</accession>
<dbReference type="PANTHER" id="PTHR43479:SF7">
    <property type="entry name" value="TETR-FAMILY TRANSCRIPTIONAL REGULATOR"/>
    <property type="match status" value="1"/>
</dbReference>
<dbReference type="PANTHER" id="PTHR43479">
    <property type="entry name" value="ACREF/ENVCD OPERON REPRESSOR-RELATED"/>
    <property type="match status" value="1"/>
</dbReference>
<evidence type="ECO:0000313" key="4">
    <source>
        <dbReference type="EMBL" id="MFC5470476.1"/>
    </source>
</evidence>
<dbReference type="SUPFAM" id="SSF46689">
    <property type="entry name" value="Homeodomain-like"/>
    <property type="match status" value="1"/>
</dbReference>
<feature type="DNA-binding region" description="H-T-H motif" evidence="2">
    <location>
        <begin position="32"/>
        <end position="51"/>
    </location>
</feature>
<dbReference type="RefSeq" id="WP_209749745.1">
    <property type="nucleotide sequence ID" value="NZ_JBHSMH010000066.1"/>
</dbReference>
<keyword evidence="1 2" id="KW-0238">DNA-binding</keyword>